<reference evidence="2 3" key="1">
    <citation type="submission" date="2018-08" db="EMBL/GenBank/DDBJ databases">
        <title>A genome reference for cultivated species of the human gut microbiota.</title>
        <authorList>
            <person name="Zou Y."/>
            <person name="Xue W."/>
            <person name="Luo G."/>
        </authorList>
    </citation>
    <scope>NUCLEOTIDE SEQUENCE [LARGE SCALE GENOMIC DNA]</scope>
    <source>
        <strain evidence="2 3">OM03-6</strain>
    </source>
</reference>
<name>A0A3E5E8J3_9FIRM</name>
<feature type="chain" id="PRO_5039517741" evidence="1">
    <location>
        <begin position="26"/>
        <end position="190"/>
    </location>
</feature>
<gene>
    <name evidence="2" type="ORF">DXB38_14150</name>
</gene>
<proteinExistence type="predicted"/>
<evidence type="ECO:0000313" key="2">
    <source>
        <dbReference type="EMBL" id="RGN85239.1"/>
    </source>
</evidence>
<keyword evidence="1" id="KW-0732">Signal</keyword>
<evidence type="ECO:0000256" key="1">
    <source>
        <dbReference type="SAM" id="SignalP"/>
    </source>
</evidence>
<protein>
    <submittedName>
        <fullName evidence="2">Uncharacterized protein</fullName>
    </submittedName>
</protein>
<dbReference type="EMBL" id="QSUZ01000025">
    <property type="protein sequence ID" value="RGN85239.1"/>
    <property type="molecule type" value="Genomic_DNA"/>
</dbReference>
<organism evidence="2 3">
    <name type="scientific">Blautia obeum</name>
    <dbReference type="NCBI Taxonomy" id="40520"/>
    <lineage>
        <taxon>Bacteria</taxon>
        <taxon>Bacillati</taxon>
        <taxon>Bacillota</taxon>
        <taxon>Clostridia</taxon>
        <taxon>Lachnospirales</taxon>
        <taxon>Lachnospiraceae</taxon>
        <taxon>Blautia</taxon>
    </lineage>
</organism>
<dbReference type="Proteomes" id="UP000261105">
    <property type="component" value="Unassembled WGS sequence"/>
</dbReference>
<comment type="caution">
    <text evidence="2">The sequence shown here is derived from an EMBL/GenBank/DDBJ whole genome shotgun (WGS) entry which is preliminary data.</text>
</comment>
<feature type="signal peptide" evidence="1">
    <location>
        <begin position="1"/>
        <end position="25"/>
    </location>
</feature>
<sequence>MRKTFKKLAALALASAMTLSSSVMASAATMNVYVRKWTQTSSTNTYEGTVTPNPFGLNPVVKVKGVTSGMTYKKALELAKSEGLNTTWDTKNPNYLTAVEYDDFLWKNNGANHNVNKDAAGNIIGAIWKGDSWMWYKGNNLYYDVAKYPNTTLGETLVPAGLKDSDEFSMVLSYDHSEFAWGTPATEDNQ</sequence>
<dbReference type="AlphaFoldDB" id="A0A3E5E8J3"/>
<accession>A0A3E5E8J3</accession>
<evidence type="ECO:0000313" key="3">
    <source>
        <dbReference type="Proteomes" id="UP000261105"/>
    </source>
</evidence>